<organism evidence="2 3">
    <name type="scientific">Theileria orientalis</name>
    <dbReference type="NCBI Taxonomy" id="68886"/>
    <lineage>
        <taxon>Eukaryota</taxon>
        <taxon>Sar</taxon>
        <taxon>Alveolata</taxon>
        <taxon>Apicomplexa</taxon>
        <taxon>Aconoidasida</taxon>
        <taxon>Piroplasmida</taxon>
        <taxon>Theileriidae</taxon>
        <taxon>Theileria</taxon>
    </lineage>
</organism>
<gene>
    <name evidence="2" type="ORF">MACK_001946</name>
</gene>
<sequence>MDFTPDSSHNNENPAEDPLGSGKFKLNNDNLLISLAQSHRSTRPSQVVYSQPLKSDKSEYYEEWLQKCVAWIAMGSGIKRMDFYSLEKITNFLVNEIKSIGRKAAYFSRVRGCETSNFVDVMNALESVNPSVYNAIFNEKKASKMKQLPKQIALVGHNTLIQPAMLSQPSALYFECMVNATECISELNKDNEEDTPNVYNSMSRNQYKSGKALKMPKIMDMDFHAIYTNRGPYSLKADETYQQIVASRPKFVHRHMPLLPPEFIATESSGQNVDYSPRDVKTSEKLTRQNLLLQSDLPILHRVQIEPELRDLRSDKDQINTLNKTS</sequence>
<evidence type="ECO:0008006" key="4">
    <source>
        <dbReference type="Google" id="ProtNLM"/>
    </source>
</evidence>
<proteinExistence type="predicted"/>
<evidence type="ECO:0000313" key="2">
    <source>
        <dbReference type="EMBL" id="UKK01133.1"/>
    </source>
</evidence>
<dbReference type="AlphaFoldDB" id="A0A976QTV7"/>
<feature type="region of interest" description="Disordered" evidence="1">
    <location>
        <begin position="1"/>
        <end position="22"/>
    </location>
</feature>
<feature type="compositionally biased region" description="Polar residues" evidence="1">
    <location>
        <begin position="1"/>
        <end position="13"/>
    </location>
</feature>
<accession>A0A976QTV7</accession>
<dbReference type="EMBL" id="CP056070">
    <property type="protein sequence ID" value="UKK01133.1"/>
    <property type="molecule type" value="Genomic_DNA"/>
</dbReference>
<evidence type="ECO:0000313" key="3">
    <source>
        <dbReference type="Proteomes" id="UP000244811"/>
    </source>
</evidence>
<reference evidence="2" key="1">
    <citation type="submission" date="2022-07" db="EMBL/GenBank/DDBJ databases">
        <title>Evaluation of T. orientalis genome assembly methods using nanopore sequencing and analysis of variation between genomes.</title>
        <authorList>
            <person name="Yam J."/>
            <person name="Micallef M.L."/>
            <person name="Liu M."/>
            <person name="Djordjevic S.P."/>
            <person name="Bogema D.R."/>
            <person name="Jenkins C."/>
        </authorList>
    </citation>
    <scope>NUCLEOTIDE SEQUENCE</scope>
    <source>
        <strain evidence="2">Goon Nure</strain>
    </source>
</reference>
<evidence type="ECO:0000256" key="1">
    <source>
        <dbReference type="SAM" id="MobiDB-lite"/>
    </source>
</evidence>
<protein>
    <recommendedName>
        <fullName evidence="4">Bromodomain associated domain-containing protein</fullName>
    </recommendedName>
</protein>
<dbReference type="Proteomes" id="UP000244811">
    <property type="component" value="Chromosome 3"/>
</dbReference>
<name>A0A976QTV7_THEOR</name>